<evidence type="ECO:0000313" key="10">
    <source>
        <dbReference type="EMBL" id="KAF2224210.1"/>
    </source>
</evidence>
<dbReference type="Proteomes" id="UP000799538">
    <property type="component" value="Unassembled WGS sequence"/>
</dbReference>
<sequence length="652" mass="72643">MPRVPFIGRLQFHEYLALFGSFLLVGLESFIRIITLALPDPVIRFLYQQSRRLFNLLSSPQGRRSRNKKRAVSSPISKASDFTDLVRLYGYYAEEHIVHTSDGYLLGVHRLGYRRGEEDQRVNCGEGSVQKKVVYLHHGLLMNSEVWVCLTEEERCLPFVLVELGYDVWLGNQRANKYSRKHTRYDPTSTEFWNFSIDQFAFHDIPDSINYVLSATKQKSLSYIGFSQGTAQAFASLSIHPMLNEKVDVFIALAPAMAPPGLASGIVSSFVKTSPNILFLLFGRKAIMSSATMWESILYPALFCWFIDKSLDFLFSWKSQNITAHQKMAAYPHLFSYTSTKSVVHWFQIIRNGTFQMYDDEVQKPLSVGTSSKYYKVAKFPTRNIKTPIVLVYGGSDSLVDINIMMRELPKHTEAIEVPHYEHLDFLWASDVHKQVFPHVISALDFYASPTGKAAEAKAFRSNVASPPLPSYSETERTIPRLPQLHTGLDTEDESDSDLAERRRVFRAGHSPHPSIAALRAPGVLGPGSKASSLNTPPSKPEGYWSSDDHITGADDSPSAREKTPTLPSTTSNFHLSPDHPQPQAVAKRKSSKMSFDSSRSSASSASGARVGFGFGVGKAAPAEAVVERASGSGEKAEKVAGEEGKKRGRKK</sequence>
<dbReference type="InterPro" id="IPR000073">
    <property type="entry name" value="AB_hydrolase_1"/>
</dbReference>
<proteinExistence type="predicted"/>
<feature type="compositionally biased region" description="Basic and acidic residues" evidence="8">
    <location>
        <begin position="547"/>
        <end position="564"/>
    </location>
</feature>
<dbReference type="Pfam" id="PF00561">
    <property type="entry name" value="Abhydrolase_1"/>
    <property type="match status" value="1"/>
</dbReference>
<name>A0A6A6GFK3_9PEZI</name>
<evidence type="ECO:0000256" key="5">
    <source>
        <dbReference type="ARBA" id="ARBA00022989"/>
    </source>
</evidence>
<keyword evidence="4" id="KW-0442">Lipid degradation</keyword>
<keyword evidence="2" id="KW-0812">Transmembrane</keyword>
<feature type="compositionally biased region" description="Polar residues" evidence="8">
    <location>
        <begin position="566"/>
        <end position="575"/>
    </location>
</feature>
<dbReference type="GO" id="GO:0016042">
    <property type="term" value="P:lipid catabolic process"/>
    <property type="evidence" value="ECO:0007669"/>
    <property type="project" value="UniProtKB-KW"/>
</dbReference>
<dbReference type="EMBL" id="ML992505">
    <property type="protein sequence ID" value="KAF2224210.1"/>
    <property type="molecule type" value="Genomic_DNA"/>
</dbReference>
<dbReference type="PANTHER" id="PTHR11005">
    <property type="entry name" value="LYSOSOMAL ACID LIPASE-RELATED"/>
    <property type="match status" value="1"/>
</dbReference>
<organism evidence="10 11">
    <name type="scientific">Elsinoe ampelina</name>
    <dbReference type="NCBI Taxonomy" id="302913"/>
    <lineage>
        <taxon>Eukaryota</taxon>
        <taxon>Fungi</taxon>
        <taxon>Dikarya</taxon>
        <taxon>Ascomycota</taxon>
        <taxon>Pezizomycotina</taxon>
        <taxon>Dothideomycetes</taxon>
        <taxon>Dothideomycetidae</taxon>
        <taxon>Myriangiales</taxon>
        <taxon>Elsinoaceae</taxon>
        <taxon>Elsinoe</taxon>
    </lineage>
</organism>
<comment type="subcellular location">
    <subcellularLocation>
        <location evidence="1">Membrane</location>
        <topology evidence="1">Single-pass membrane protein</topology>
    </subcellularLocation>
</comment>
<keyword evidence="5" id="KW-1133">Transmembrane helix</keyword>
<feature type="compositionally biased region" description="Basic and acidic residues" evidence="8">
    <location>
        <begin position="635"/>
        <end position="646"/>
    </location>
</feature>
<evidence type="ECO:0000256" key="3">
    <source>
        <dbReference type="ARBA" id="ARBA00022801"/>
    </source>
</evidence>
<reference evidence="11" key="1">
    <citation type="journal article" date="2020" name="Stud. Mycol.">
        <title>101 Dothideomycetes genomes: A test case for predicting lifestyles and emergence of pathogens.</title>
        <authorList>
            <person name="Haridas S."/>
            <person name="Albert R."/>
            <person name="Binder M."/>
            <person name="Bloem J."/>
            <person name="LaButti K."/>
            <person name="Salamov A."/>
            <person name="Andreopoulos B."/>
            <person name="Baker S."/>
            <person name="Barry K."/>
            <person name="Bills G."/>
            <person name="Bluhm B."/>
            <person name="Cannon C."/>
            <person name="Castanera R."/>
            <person name="Culley D."/>
            <person name="Daum C."/>
            <person name="Ezra D."/>
            <person name="Gonzalez J."/>
            <person name="Henrissat B."/>
            <person name="Kuo A."/>
            <person name="Liang C."/>
            <person name="Lipzen A."/>
            <person name="Lutzoni F."/>
            <person name="Magnuson J."/>
            <person name="Mondo S."/>
            <person name="Nolan M."/>
            <person name="Ohm R."/>
            <person name="Pangilinan J."/>
            <person name="Park H.-J."/>
            <person name="Ramirez L."/>
            <person name="Alfaro M."/>
            <person name="Sun H."/>
            <person name="Tritt A."/>
            <person name="Yoshinaga Y."/>
            <person name="Zwiers L.-H."/>
            <person name="Turgeon B."/>
            <person name="Goodwin S."/>
            <person name="Spatafora J."/>
            <person name="Crous P."/>
            <person name="Grigoriev I."/>
        </authorList>
    </citation>
    <scope>NUCLEOTIDE SEQUENCE [LARGE SCALE GENOMIC DNA]</scope>
    <source>
        <strain evidence="11">CECT 20119</strain>
    </source>
</reference>
<keyword evidence="3 10" id="KW-0378">Hydrolase</keyword>
<evidence type="ECO:0000256" key="4">
    <source>
        <dbReference type="ARBA" id="ARBA00022963"/>
    </source>
</evidence>
<feature type="compositionally biased region" description="Low complexity" evidence="8">
    <location>
        <begin position="593"/>
        <end position="610"/>
    </location>
</feature>
<evidence type="ECO:0000256" key="6">
    <source>
        <dbReference type="ARBA" id="ARBA00023098"/>
    </source>
</evidence>
<dbReference type="Gene3D" id="3.40.50.1820">
    <property type="entry name" value="alpha/beta hydrolase"/>
    <property type="match status" value="1"/>
</dbReference>
<protein>
    <submittedName>
        <fullName evidence="10">Alpha/Beta hydrolase protein</fullName>
    </submittedName>
</protein>
<dbReference type="GO" id="GO:0016787">
    <property type="term" value="F:hydrolase activity"/>
    <property type="evidence" value="ECO:0007669"/>
    <property type="project" value="UniProtKB-KW"/>
</dbReference>
<accession>A0A6A6GFK3</accession>
<evidence type="ECO:0000259" key="9">
    <source>
        <dbReference type="Pfam" id="PF00561"/>
    </source>
</evidence>
<dbReference type="OrthoDB" id="9974421at2759"/>
<keyword evidence="7" id="KW-0472">Membrane</keyword>
<keyword evidence="6" id="KW-0443">Lipid metabolism</keyword>
<evidence type="ECO:0000256" key="2">
    <source>
        <dbReference type="ARBA" id="ARBA00022692"/>
    </source>
</evidence>
<evidence type="ECO:0000256" key="1">
    <source>
        <dbReference type="ARBA" id="ARBA00004167"/>
    </source>
</evidence>
<evidence type="ECO:0000256" key="7">
    <source>
        <dbReference type="ARBA" id="ARBA00023136"/>
    </source>
</evidence>
<evidence type="ECO:0000256" key="8">
    <source>
        <dbReference type="SAM" id="MobiDB-lite"/>
    </source>
</evidence>
<dbReference type="GO" id="GO:0016020">
    <property type="term" value="C:membrane"/>
    <property type="evidence" value="ECO:0007669"/>
    <property type="project" value="UniProtKB-SubCell"/>
</dbReference>
<feature type="region of interest" description="Disordered" evidence="8">
    <location>
        <begin position="464"/>
        <end position="652"/>
    </location>
</feature>
<gene>
    <name evidence="10" type="ORF">BDZ85DRAFT_260579</name>
</gene>
<dbReference type="InterPro" id="IPR029058">
    <property type="entry name" value="AB_hydrolase_fold"/>
</dbReference>
<dbReference type="FunFam" id="3.40.50.1820:FF:000095">
    <property type="entry name" value="Triglyceride lipase-cholesterol esterase"/>
    <property type="match status" value="1"/>
</dbReference>
<keyword evidence="11" id="KW-1185">Reference proteome</keyword>
<dbReference type="AlphaFoldDB" id="A0A6A6GFK3"/>
<evidence type="ECO:0000313" key="11">
    <source>
        <dbReference type="Proteomes" id="UP000799538"/>
    </source>
</evidence>
<dbReference type="SUPFAM" id="SSF53474">
    <property type="entry name" value="alpha/beta-Hydrolases"/>
    <property type="match status" value="1"/>
</dbReference>
<feature type="domain" description="AB hydrolase-1" evidence="9">
    <location>
        <begin position="133"/>
        <end position="429"/>
    </location>
</feature>